<dbReference type="Proteomes" id="UP001307889">
    <property type="component" value="Chromosome 13"/>
</dbReference>
<dbReference type="InterPro" id="IPR043502">
    <property type="entry name" value="DNA/RNA_pol_sf"/>
</dbReference>
<name>A0ABN7BBQ9_9HEMI</name>
<feature type="domain" description="Reverse transcriptase/retrotransposon-derived protein RNase H-like" evidence="1">
    <location>
        <begin position="317"/>
        <end position="363"/>
    </location>
</feature>
<dbReference type="InterPro" id="IPR041577">
    <property type="entry name" value="RT_RNaseH_2"/>
</dbReference>
<dbReference type="EMBL" id="AP028921">
    <property type="protein sequence ID" value="BET01818.1"/>
    <property type="molecule type" value="Genomic_DNA"/>
</dbReference>
<protein>
    <recommendedName>
        <fullName evidence="1">Reverse transcriptase/retrotransposon-derived protein RNase H-like domain-containing protein</fullName>
    </recommendedName>
</protein>
<organism evidence="2 3">
    <name type="scientific">Nesidiocoris tenuis</name>
    <dbReference type="NCBI Taxonomy" id="355587"/>
    <lineage>
        <taxon>Eukaryota</taxon>
        <taxon>Metazoa</taxon>
        <taxon>Ecdysozoa</taxon>
        <taxon>Arthropoda</taxon>
        <taxon>Hexapoda</taxon>
        <taxon>Insecta</taxon>
        <taxon>Pterygota</taxon>
        <taxon>Neoptera</taxon>
        <taxon>Paraneoptera</taxon>
        <taxon>Hemiptera</taxon>
        <taxon>Heteroptera</taxon>
        <taxon>Panheteroptera</taxon>
        <taxon>Cimicomorpha</taxon>
        <taxon>Miridae</taxon>
        <taxon>Dicyphina</taxon>
        <taxon>Nesidiocoris</taxon>
    </lineage>
</organism>
<evidence type="ECO:0000313" key="2">
    <source>
        <dbReference type="EMBL" id="BET01818.1"/>
    </source>
</evidence>
<proteinExistence type="predicted"/>
<dbReference type="SUPFAM" id="SSF56672">
    <property type="entry name" value="DNA/RNA polymerases"/>
    <property type="match status" value="1"/>
</dbReference>
<accession>A0ABN7BBQ9</accession>
<sequence length="476" mass="53827">MLQHHCAVYLNAVIMGQAKEQGGRPLGDAEYVQDTLTTEGTEYIVPEVIQEYVRITTTNGEDVYLNVPDIAVPQPATEDHESGFFGPCTAENYNIYECYVSPAVTERCAIVNDNDIEELHGEGRSRLNGLHSPTGDTVKHGYAARVNTYLRSITDKSKSLTIPWRTTLRTGLVFVETNMTYQEGLDSPALGIERVNLYSYIPFAAQTANHAYLGVYHRRRVRTARGLCYTRENGAALPGWNASINANFNREGPFAPTTIVDFPSLRAATHASHTGTRQRVTKMDKILNFPRPSPVHELRRRVRHEYGGGFATARRNHLETNKFFSKAFTDSQKKFSAYDRELLSIYQALRHFKFLVEGRQLTIFTRTTNHCHNMTYAYYALTQKPDTMTPKRIRYLNFIRQYSTDIQHIASNENPVADALNWVDELSLTEGLGVILDAQSGDCETKHLLENKNLKLRFVKVPGLENPLLCDYSTSG</sequence>
<evidence type="ECO:0000313" key="3">
    <source>
        <dbReference type="Proteomes" id="UP001307889"/>
    </source>
</evidence>
<gene>
    <name evidence="2" type="ORF">NTJ_14623</name>
</gene>
<reference evidence="2 3" key="1">
    <citation type="submission" date="2023-09" db="EMBL/GenBank/DDBJ databases">
        <title>Nesidiocoris tenuis whole genome shotgun sequence.</title>
        <authorList>
            <person name="Shibata T."/>
            <person name="Shimoda M."/>
            <person name="Kobayashi T."/>
            <person name="Uehara T."/>
        </authorList>
    </citation>
    <scope>NUCLEOTIDE SEQUENCE [LARGE SCALE GENOMIC DNA]</scope>
    <source>
        <strain evidence="2 3">Japan</strain>
    </source>
</reference>
<keyword evidence="3" id="KW-1185">Reference proteome</keyword>
<evidence type="ECO:0000259" key="1">
    <source>
        <dbReference type="Pfam" id="PF17919"/>
    </source>
</evidence>
<dbReference type="Pfam" id="PF17919">
    <property type="entry name" value="RT_RNaseH_2"/>
    <property type="match status" value="1"/>
</dbReference>